<dbReference type="CDD" id="cd09272">
    <property type="entry name" value="RNase_HI_RT_Ty1"/>
    <property type="match status" value="1"/>
</dbReference>
<keyword evidence="2" id="KW-1185">Reference proteome</keyword>
<name>A0ABM3R407_SPIOL</name>
<organism evidence="2 3">
    <name type="scientific">Spinacia oleracea</name>
    <name type="common">Spinach</name>
    <dbReference type="NCBI Taxonomy" id="3562"/>
    <lineage>
        <taxon>Eukaryota</taxon>
        <taxon>Viridiplantae</taxon>
        <taxon>Streptophyta</taxon>
        <taxon>Embryophyta</taxon>
        <taxon>Tracheophyta</taxon>
        <taxon>Spermatophyta</taxon>
        <taxon>Magnoliopsida</taxon>
        <taxon>eudicotyledons</taxon>
        <taxon>Gunneridae</taxon>
        <taxon>Pentapetalae</taxon>
        <taxon>Caryophyllales</taxon>
        <taxon>Chenopodiaceae</taxon>
        <taxon>Chenopodioideae</taxon>
        <taxon>Anserineae</taxon>
        <taxon>Spinacia</taxon>
    </lineage>
</organism>
<feature type="domain" description="Reverse transcriptase Ty1/copia-type" evidence="1">
    <location>
        <begin position="2"/>
        <end position="168"/>
    </location>
</feature>
<dbReference type="InterPro" id="IPR013103">
    <property type="entry name" value="RVT_2"/>
</dbReference>
<dbReference type="RefSeq" id="XP_056690349.1">
    <property type="nucleotide sequence ID" value="XM_056834371.1"/>
</dbReference>
<evidence type="ECO:0000313" key="3">
    <source>
        <dbReference type="RefSeq" id="XP_056690349.1"/>
    </source>
</evidence>
<dbReference type="Pfam" id="PF07727">
    <property type="entry name" value="RVT_2"/>
    <property type="match status" value="1"/>
</dbReference>
<dbReference type="InterPro" id="IPR043502">
    <property type="entry name" value="DNA/RNA_pol_sf"/>
</dbReference>
<gene>
    <name evidence="3" type="primary">LOC130465563</name>
</gene>
<accession>A0ABM3R407</accession>
<dbReference type="PANTHER" id="PTHR11439">
    <property type="entry name" value="GAG-POL-RELATED RETROTRANSPOSON"/>
    <property type="match status" value="1"/>
</dbReference>
<dbReference type="SUPFAM" id="SSF56672">
    <property type="entry name" value="DNA/RNA polymerases"/>
    <property type="match status" value="1"/>
</dbReference>
<evidence type="ECO:0000313" key="2">
    <source>
        <dbReference type="Proteomes" id="UP000813463"/>
    </source>
</evidence>
<sequence>MNWKLHQLDINNAFLHGYLDEEVYLKPPKGYNKAPDRKVCKLRRALYGLKQASRQWNIELTKFLKKRSFSQSFRDYSMFCREQNGKMCIVLVYVDDLLITENDEEYIQRLKIELDREFTVKDLGEMRYFLGLEVSRTEKGTLLNQRKYVSDILQFTGLLKCKPVSCPFPKKIKLSTDEGELMSDPERYRSLVGKLLYLNLTRADISFSVQQLSQFMACPRMPHWEATLHVVKYLKGTPDFGLFYPSNSKLELVAYCDADGGACPFSARSLTGYCVFLGGSLISWKTKKQKTISKSSCEAEYRCMCHTTSETVWIDGVLENLHITINRPIPLYCDNKSALHIAANPIFHERTKHLDKDCHYVREHLEAGFISTAFVRSSLQIADIMTKSLTDQQHKFLCGNLGLVSHMQVQLEEGVKKFAPNFKAKPAYLQITSD</sequence>
<dbReference type="GeneID" id="130465563"/>
<reference evidence="2" key="1">
    <citation type="journal article" date="2021" name="Nat. Commun.">
        <title>Genomic analyses provide insights into spinach domestication and the genetic basis of agronomic traits.</title>
        <authorList>
            <person name="Cai X."/>
            <person name="Sun X."/>
            <person name="Xu C."/>
            <person name="Sun H."/>
            <person name="Wang X."/>
            <person name="Ge C."/>
            <person name="Zhang Z."/>
            <person name="Wang Q."/>
            <person name="Fei Z."/>
            <person name="Jiao C."/>
            <person name="Wang Q."/>
        </authorList>
    </citation>
    <scope>NUCLEOTIDE SEQUENCE [LARGE SCALE GENOMIC DNA]</scope>
    <source>
        <strain evidence="2">cv. Varoflay</strain>
    </source>
</reference>
<protein>
    <submittedName>
        <fullName evidence="3">Uncharacterized mitochondrial protein AtMg00810-like</fullName>
    </submittedName>
</protein>
<evidence type="ECO:0000259" key="1">
    <source>
        <dbReference type="Pfam" id="PF07727"/>
    </source>
</evidence>
<dbReference type="PANTHER" id="PTHR11439:SF522">
    <property type="entry name" value="REVERSE TRANSCRIPTASE TY1_COPIA-TYPE DOMAIN-CONTAINING PROTEIN"/>
    <property type="match status" value="1"/>
</dbReference>
<reference evidence="3" key="2">
    <citation type="submission" date="2025-08" db="UniProtKB">
        <authorList>
            <consortium name="RefSeq"/>
        </authorList>
    </citation>
    <scope>IDENTIFICATION</scope>
    <source>
        <tissue evidence="3">Leaf</tissue>
    </source>
</reference>
<dbReference type="Proteomes" id="UP000813463">
    <property type="component" value="Chromosome 1"/>
</dbReference>
<proteinExistence type="predicted"/>